<dbReference type="EMBL" id="NMVO01000016">
    <property type="protein sequence ID" value="OYO10756.1"/>
    <property type="molecule type" value="Genomic_DNA"/>
</dbReference>
<evidence type="ECO:0000313" key="3">
    <source>
        <dbReference type="Proteomes" id="UP000215896"/>
    </source>
</evidence>
<feature type="transmembrane region" description="Helical" evidence="1">
    <location>
        <begin position="143"/>
        <end position="164"/>
    </location>
</feature>
<feature type="transmembrane region" description="Helical" evidence="1">
    <location>
        <begin position="356"/>
        <end position="389"/>
    </location>
</feature>
<feature type="transmembrane region" description="Helical" evidence="1">
    <location>
        <begin position="213"/>
        <end position="236"/>
    </location>
</feature>
<feature type="transmembrane region" description="Helical" evidence="1">
    <location>
        <begin position="318"/>
        <end position="336"/>
    </location>
</feature>
<feature type="transmembrane region" description="Helical" evidence="1">
    <location>
        <begin position="100"/>
        <end position="123"/>
    </location>
</feature>
<keyword evidence="1" id="KW-0472">Membrane</keyword>
<keyword evidence="1" id="KW-1133">Transmembrane helix</keyword>
<dbReference type="GO" id="GO:0005886">
    <property type="term" value="C:plasma membrane"/>
    <property type="evidence" value="ECO:0007669"/>
    <property type="project" value="TreeGrafter"/>
</dbReference>
<proteinExistence type="predicted"/>
<dbReference type="Pfam" id="PF03594">
    <property type="entry name" value="BenE"/>
    <property type="match status" value="1"/>
</dbReference>
<feature type="transmembrane region" description="Helical" evidence="1">
    <location>
        <begin position="248"/>
        <end position="279"/>
    </location>
</feature>
<feature type="transmembrane region" description="Helical" evidence="1">
    <location>
        <begin position="171"/>
        <end position="193"/>
    </location>
</feature>
<dbReference type="PANTHER" id="PTHR30199">
    <property type="entry name" value="MFS FAMILY TRANSPORTER, PREDICTED SUBSTRATE BENZOATE"/>
    <property type="match status" value="1"/>
</dbReference>
<comment type="caution">
    <text evidence="2">The sequence shown here is derived from an EMBL/GenBank/DDBJ whole genome shotgun (WGS) entry which is preliminary data.</text>
</comment>
<sequence>MLRDASWSAVIAGFVAVVVSYAGPLLVVLEAARAAGLSAQLTASWVWAISVGSGLCCLVLSWATRQPVMVAWSIPGAALLIAVLPGYVAQNRLGEVIGAYLVVGVLSALLGVTGLFGRLIAAIPRPITAAVLAGVLFPFAIKVANAVIAAPLVAGGLLLGYLLGRRFLPRYAVFVAMAIGAVLAVASGSTQALEVRFALTTPVWITPAFSLDAILGLGIPLLIVTAAGQNAPGLIVMHTSGYEANDRLLLGSCGVASAIFAPFACHALNLAAVTAAIATSRESHPDHDRRYVAGMSCGVFYIIGGFLATFIVSLFSAIPAGMITALAGVALLAPLQNSLFDSMHEGPHHRSVIEAALITLAVTLSGIQPFGVVSAFWGLLAGVAAYALLRPHDHRRRTQRTGATGPEGTGG</sequence>
<organism evidence="2 3">
    <name type="scientific">Enemella evansiae</name>
    <dbReference type="NCBI Taxonomy" id="2016499"/>
    <lineage>
        <taxon>Bacteria</taxon>
        <taxon>Bacillati</taxon>
        <taxon>Actinomycetota</taxon>
        <taxon>Actinomycetes</taxon>
        <taxon>Propionibacteriales</taxon>
        <taxon>Propionibacteriaceae</taxon>
        <taxon>Enemella</taxon>
    </lineage>
</organism>
<gene>
    <name evidence="2" type="ORF">CGZ94_16295</name>
</gene>
<dbReference type="AlphaFoldDB" id="A0A255G8M0"/>
<dbReference type="OrthoDB" id="9813854at2"/>
<protein>
    <submittedName>
        <fullName evidence="2">Benzoate transporter</fullName>
    </submittedName>
</protein>
<keyword evidence="3" id="KW-1185">Reference proteome</keyword>
<name>A0A255G8M0_9ACTN</name>
<feature type="transmembrane region" description="Helical" evidence="1">
    <location>
        <begin position="6"/>
        <end position="29"/>
    </location>
</feature>
<feature type="transmembrane region" description="Helical" evidence="1">
    <location>
        <begin position="291"/>
        <end position="311"/>
    </location>
</feature>
<evidence type="ECO:0000256" key="1">
    <source>
        <dbReference type="SAM" id="Phobius"/>
    </source>
</evidence>
<dbReference type="NCBIfam" id="TIGR00843">
    <property type="entry name" value="benE"/>
    <property type="match status" value="1"/>
</dbReference>
<dbReference type="InterPro" id="IPR004711">
    <property type="entry name" value="Benzoate_Transporter"/>
</dbReference>
<dbReference type="GO" id="GO:0042925">
    <property type="term" value="F:benzoate transmembrane transporter activity"/>
    <property type="evidence" value="ECO:0007669"/>
    <property type="project" value="InterPro"/>
</dbReference>
<feature type="transmembrane region" description="Helical" evidence="1">
    <location>
        <begin position="69"/>
        <end position="88"/>
    </location>
</feature>
<feature type="transmembrane region" description="Helical" evidence="1">
    <location>
        <begin position="41"/>
        <end position="63"/>
    </location>
</feature>
<dbReference type="PANTHER" id="PTHR30199:SF0">
    <property type="entry name" value="INNER MEMBRANE PROTEIN YDCO"/>
    <property type="match status" value="1"/>
</dbReference>
<accession>A0A255G8M0</accession>
<dbReference type="Proteomes" id="UP000215896">
    <property type="component" value="Unassembled WGS sequence"/>
</dbReference>
<evidence type="ECO:0000313" key="2">
    <source>
        <dbReference type="EMBL" id="OYO10756.1"/>
    </source>
</evidence>
<reference evidence="2 3" key="1">
    <citation type="submission" date="2017-07" db="EMBL/GenBank/DDBJ databases">
        <title>Draft whole genome sequences of clinical Proprionibacteriaceae strains.</title>
        <authorList>
            <person name="Bernier A.-M."/>
            <person name="Bernard K."/>
            <person name="Domingo M.-C."/>
        </authorList>
    </citation>
    <scope>NUCLEOTIDE SEQUENCE [LARGE SCALE GENOMIC DNA]</scope>
    <source>
        <strain evidence="2 3">NML 030167</strain>
    </source>
</reference>
<keyword evidence="1" id="KW-0812">Transmembrane</keyword>